<comment type="caution">
    <text evidence="1">The sequence shown here is derived from an EMBL/GenBank/DDBJ whole genome shotgun (WGS) entry which is preliminary data.</text>
</comment>
<dbReference type="EMBL" id="JACJFM010000390">
    <property type="protein sequence ID" value="MBB1489932.1"/>
    <property type="molecule type" value="Genomic_DNA"/>
</dbReference>
<evidence type="ECO:0000313" key="2">
    <source>
        <dbReference type="Proteomes" id="UP000565262"/>
    </source>
</evidence>
<feature type="non-terminal residue" evidence="1">
    <location>
        <position position="100"/>
    </location>
</feature>
<reference evidence="1 2" key="1">
    <citation type="submission" date="2020-08" db="EMBL/GenBank/DDBJ databases">
        <title>Oceanospirillum sp. nov. isolated from marine sediment.</title>
        <authorList>
            <person name="Ji X."/>
        </authorList>
    </citation>
    <scope>NUCLEOTIDE SEQUENCE [LARGE SCALE GENOMIC DNA]</scope>
    <source>
        <strain evidence="1 2">D5</strain>
    </source>
</reference>
<feature type="non-terminal residue" evidence="1">
    <location>
        <position position="1"/>
    </location>
</feature>
<proteinExistence type="predicted"/>
<accession>A0A839IYJ5</accession>
<protein>
    <submittedName>
        <fullName evidence="1">ABC transporter permease</fullName>
    </submittedName>
</protein>
<sequence>KVSSIDSVVRYGNWLEQKTNQVVAGWGVSQNLSFGVLDYTKGINIYVPKPGKGQVTSTKNAFNTVRAVNVGIFDINEKLNDTYVYASISLARRLLNYKPN</sequence>
<evidence type="ECO:0000313" key="1">
    <source>
        <dbReference type="EMBL" id="MBB1489932.1"/>
    </source>
</evidence>
<keyword evidence="2" id="KW-1185">Reference proteome</keyword>
<dbReference type="Proteomes" id="UP000565262">
    <property type="component" value="Unassembled WGS sequence"/>
</dbReference>
<organism evidence="1 2">
    <name type="scientific">Oceanospirillum sediminis</name>
    <dbReference type="NCBI Taxonomy" id="2760088"/>
    <lineage>
        <taxon>Bacteria</taxon>
        <taxon>Pseudomonadati</taxon>
        <taxon>Pseudomonadota</taxon>
        <taxon>Gammaproteobacteria</taxon>
        <taxon>Oceanospirillales</taxon>
        <taxon>Oceanospirillaceae</taxon>
        <taxon>Oceanospirillum</taxon>
    </lineage>
</organism>
<name>A0A839IYJ5_9GAMM</name>
<gene>
    <name evidence="1" type="ORF">H4O21_25350</name>
</gene>
<dbReference type="AlphaFoldDB" id="A0A839IYJ5"/>